<reference evidence="1 2" key="1">
    <citation type="submission" date="2014-03" db="EMBL/GenBank/DDBJ databases">
        <title>Draft Genome Sequences of Four Burkholderia Strains.</title>
        <authorList>
            <person name="Liu X.Y."/>
            <person name="Li C.X."/>
            <person name="Xu J.H."/>
        </authorList>
    </citation>
    <scope>NUCLEOTIDE SEQUENCE [LARGE SCALE GENOMIC DNA]</scope>
    <source>
        <strain evidence="1 2">DSM 50014</strain>
    </source>
</reference>
<proteinExistence type="predicted"/>
<organism evidence="1 2">
    <name type="scientific">Caballeronia glathei</name>
    <dbReference type="NCBI Taxonomy" id="60547"/>
    <lineage>
        <taxon>Bacteria</taxon>
        <taxon>Pseudomonadati</taxon>
        <taxon>Pseudomonadota</taxon>
        <taxon>Betaproteobacteria</taxon>
        <taxon>Burkholderiales</taxon>
        <taxon>Burkholderiaceae</taxon>
        <taxon>Caballeronia</taxon>
    </lineage>
</organism>
<keyword evidence="2" id="KW-1185">Reference proteome</keyword>
<gene>
    <name evidence="1" type="ORF">BG61_38950</name>
</gene>
<name>A0A069PDF6_9BURK</name>
<dbReference type="AlphaFoldDB" id="A0A069PDF6"/>
<dbReference type="Proteomes" id="UP000027466">
    <property type="component" value="Unassembled WGS sequence"/>
</dbReference>
<accession>A0A069PDF6</accession>
<dbReference type="EMBL" id="JFHC01000082">
    <property type="protein sequence ID" value="KDR38620.1"/>
    <property type="molecule type" value="Genomic_DNA"/>
</dbReference>
<evidence type="ECO:0000313" key="1">
    <source>
        <dbReference type="EMBL" id="KDR38620.1"/>
    </source>
</evidence>
<protein>
    <submittedName>
        <fullName evidence="1">Uncharacterized protein</fullName>
    </submittedName>
</protein>
<evidence type="ECO:0000313" key="2">
    <source>
        <dbReference type="Proteomes" id="UP000027466"/>
    </source>
</evidence>
<sequence length="83" mass="7989">MNCQPTSFAQRASTVRTVPSARFGFHSVLTGGAGAGADIVAEGAGAPPVGALTVPGVFGANDCLAGTAKLEGAAVASASMRIA</sequence>
<comment type="caution">
    <text evidence="1">The sequence shown here is derived from an EMBL/GenBank/DDBJ whole genome shotgun (WGS) entry which is preliminary data.</text>
</comment>